<name>K4LI52_THEPS</name>
<sequence length="70" mass="8034">MNAEMNRNEMIGRIVDFVREHGESQATVAVCRRVLGYYPEQFDSKTLSQLRASLAKAGQEEVESCYYLIM</sequence>
<dbReference type="AlphaFoldDB" id="K4LI52"/>
<dbReference type="KEGG" id="tpz:Tph_c23810"/>
<evidence type="ECO:0000313" key="1">
    <source>
        <dbReference type="EMBL" id="AFV12568.1"/>
    </source>
</evidence>
<dbReference type="Proteomes" id="UP000000467">
    <property type="component" value="Chromosome"/>
</dbReference>
<dbReference type="OrthoDB" id="9790023at2"/>
<dbReference type="HOGENOM" id="CLU_203344_0_0_9"/>
<proteinExistence type="predicted"/>
<evidence type="ECO:0000313" key="2">
    <source>
        <dbReference type="Proteomes" id="UP000000467"/>
    </source>
</evidence>
<reference evidence="1 2" key="1">
    <citation type="journal article" date="2012" name="BMC Genomics">
        <title>Genome-guided analysis of physiological and morphological traits of the fermentative acetate oxidizer Thermacetogenium phaeum.</title>
        <authorList>
            <person name="Oehler D."/>
            <person name="Poehlein A."/>
            <person name="Leimbach A."/>
            <person name="Muller N."/>
            <person name="Daniel R."/>
            <person name="Gottschalk G."/>
            <person name="Schink B."/>
        </authorList>
    </citation>
    <scope>NUCLEOTIDE SEQUENCE [LARGE SCALE GENOMIC DNA]</scope>
    <source>
        <strain evidence="2">ATCC BAA-254 / DSM 26808 / PB</strain>
    </source>
</reference>
<organism evidence="1 2">
    <name type="scientific">Thermacetogenium phaeum (strain ATCC BAA-254 / DSM 26808 / PB)</name>
    <dbReference type="NCBI Taxonomy" id="1089553"/>
    <lineage>
        <taxon>Bacteria</taxon>
        <taxon>Bacillati</taxon>
        <taxon>Bacillota</taxon>
        <taxon>Clostridia</taxon>
        <taxon>Thermoanaerobacterales</taxon>
        <taxon>Thermoanaerobacteraceae</taxon>
        <taxon>Thermacetogenium</taxon>
    </lineage>
</organism>
<gene>
    <name evidence="1" type="ordered locus">Tph_c23810</name>
</gene>
<protein>
    <submittedName>
        <fullName evidence="1">Uncharacterized protein</fullName>
    </submittedName>
</protein>
<dbReference type="RefSeq" id="WP_015051433.1">
    <property type="nucleotide sequence ID" value="NC_018870.1"/>
</dbReference>
<accession>K4LI52</accession>
<dbReference type="EMBL" id="CP003732">
    <property type="protein sequence ID" value="AFV12568.1"/>
    <property type="molecule type" value="Genomic_DNA"/>
</dbReference>
<dbReference type="STRING" id="1089553.Tph_c23810"/>
<keyword evidence="2" id="KW-1185">Reference proteome</keyword>